<evidence type="ECO:0000256" key="1">
    <source>
        <dbReference type="SAM" id="MobiDB-lite"/>
    </source>
</evidence>
<proteinExistence type="predicted"/>
<accession>Q5N8Q6</accession>
<gene>
    <name evidence="2" type="primary">P0445E10.7</name>
</gene>
<protein>
    <submittedName>
        <fullName evidence="2">Uncharacterized protein</fullName>
    </submittedName>
</protein>
<dbReference type="EMBL" id="AP003347">
    <property type="protein sequence ID" value="BAD82150.1"/>
    <property type="molecule type" value="Genomic_DNA"/>
</dbReference>
<organism evidence="2">
    <name type="scientific">Oryza sativa subsp. japonica</name>
    <name type="common">Rice</name>
    <dbReference type="NCBI Taxonomy" id="39947"/>
    <lineage>
        <taxon>Eukaryota</taxon>
        <taxon>Viridiplantae</taxon>
        <taxon>Streptophyta</taxon>
        <taxon>Embryophyta</taxon>
        <taxon>Tracheophyta</taxon>
        <taxon>Spermatophyta</taxon>
        <taxon>Magnoliopsida</taxon>
        <taxon>Liliopsida</taxon>
        <taxon>Poales</taxon>
        <taxon>Poaceae</taxon>
        <taxon>BOP clade</taxon>
        <taxon>Oryzoideae</taxon>
        <taxon>Oryzeae</taxon>
        <taxon>Oryzinae</taxon>
        <taxon>Oryza</taxon>
        <taxon>Oryza sativa</taxon>
    </lineage>
</organism>
<evidence type="ECO:0000313" key="2">
    <source>
        <dbReference type="EMBL" id="BAD82150.1"/>
    </source>
</evidence>
<name>Q5N8Q6_ORYSJ</name>
<dbReference type="Proteomes" id="UP000817658">
    <property type="component" value="Chromosome 1"/>
</dbReference>
<reference evidence="2" key="1">
    <citation type="journal article" date="2002" name="Nature">
        <title>The genome sequence and structure of rice chromosome 1.</title>
        <authorList>
            <person name="Sasaki T."/>
            <person name="Matsumoto T."/>
            <person name="Yamamoto K."/>
            <person name="Sakata K."/>
            <person name="Baba T."/>
            <person name="Katayose Y."/>
            <person name="Wu J."/>
            <person name="Niimura Y."/>
            <person name="Cheng Z."/>
            <person name="Nagamura Y."/>
            <person name="Antonio B.A."/>
            <person name="Kanamori H."/>
            <person name="Hosokawa S."/>
            <person name="Masukawa M."/>
            <person name="Arikawa K."/>
            <person name="Chiden Y."/>
            <person name="Hayashi M."/>
            <person name="Okamoto M."/>
            <person name="Ando T."/>
            <person name="Aoki H."/>
            <person name="Arita K."/>
            <person name="Hamada M."/>
            <person name="Harada C."/>
            <person name="Hijishita S."/>
            <person name="Honda M."/>
            <person name="Ichikawa Y."/>
            <person name="Idonuma A."/>
            <person name="Iijima M."/>
            <person name="Ikeda M."/>
            <person name="Ikeno M."/>
            <person name="Itoh S."/>
            <person name="Itoh T."/>
            <person name="Itoh Y."/>
            <person name="Itoh Y."/>
            <person name="Iwabuchi A."/>
            <person name="Kamiya K."/>
            <person name="Karasawa W."/>
            <person name="Katagiri S."/>
            <person name="Kikuta A."/>
            <person name="Kobayashi N."/>
            <person name="Kono I."/>
            <person name="Machita K."/>
            <person name="Maehara T."/>
            <person name="Mizuno H."/>
            <person name="Mizubayashi T."/>
            <person name="Mukai Y."/>
            <person name="Nagasaki H."/>
            <person name="Nakashima M."/>
            <person name="Nakama Y."/>
            <person name="Nakamichi Y."/>
            <person name="Nakamura M."/>
            <person name="Namiki N."/>
            <person name="Negishi M."/>
            <person name="Ohta I."/>
            <person name="Ono N."/>
            <person name="Saji S."/>
            <person name="Sakai K."/>
            <person name="Shibata M."/>
            <person name="Shimokawa T."/>
            <person name="Shomura A."/>
            <person name="Song J."/>
            <person name="Takazaki Y."/>
            <person name="Terasawa K."/>
            <person name="Tsuji K."/>
            <person name="Waki K."/>
            <person name="Yamagata H."/>
            <person name="Yamane H."/>
            <person name="Yoshiki S."/>
            <person name="Yoshihara R."/>
            <person name="Yukawa K."/>
            <person name="Zhong H."/>
            <person name="Iwama H."/>
            <person name="Endo T."/>
            <person name="Ito H."/>
            <person name="Hahn J.H."/>
            <person name="Kim H.I."/>
            <person name="Eun M.Y."/>
            <person name="Yano M."/>
            <person name="Jiang J."/>
            <person name="Gojobori T."/>
        </authorList>
    </citation>
    <scope>NUCLEOTIDE SEQUENCE [LARGE SCALE GENOMIC DNA]</scope>
</reference>
<sequence length="96" mass="10703">MRRRPHAHAWPGCARPRASFSSPLSSWWPVGALPLPCTRAAARPVARSIANNRRAMCCASKLYNPETSRTHIVPARARCNYLPQQLIHISKDKACS</sequence>
<feature type="region of interest" description="Disordered" evidence="1">
    <location>
        <begin position="1"/>
        <end position="22"/>
    </location>
</feature>
<dbReference type="AlphaFoldDB" id="Q5N8Q6"/>